<feature type="transmembrane region" description="Helical" evidence="7">
    <location>
        <begin position="226"/>
        <end position="254"/>
    </location>
</feature>
<keyword evidence="4 7" id="KW-1133">Transmembrane helix</keyword>
<dbReference type="RefSeq" id="WP_272422970.1">
    <property type="nucleotide sequence ID" value="NZ_JAGTJJ010000058.1"/>
</dbReference>
<dbReference type="AlphaFoldDB" id="A0A9X3XCD8"/>
<dbReference type="PRINTS" id="PR00173">
    <property type="entry name" value="EDTRNSPORT"/>
</dbReference>
<gene>
    <name evidence="8" type="ORF">KEG57_45365</name>
</gene>
<dbReference type="Gene3D" id="1.10.3860.10">
    <property type="entry name" value="Sodium:dicarboxylate symporter"/>
    <property type="match status" value="1"/>
</dbReference>
<evidence type="ECO:0000313" key="8">
    <source>
        <dbReference type="EMBL" id="MDC3987779.1"/>
    </source>
</evidence>
<proteinExistence type="predicted"/>
<dbReference type="InterPro" id="IPR001991">
    <property type="entry name" value="Na-dicarboxylate_symporter"/>
</dbReference>
<feature type="transmembrane region" description="Helical" evidence="7">
    <location>
        <begin position="42"/>
        <end position="60"/>
    </location>
</feature>
<evidence type="ECO:0000256" key="6">
    <source>
        <dbReference type="SAM" id="MobiDB-lite"/>
    </source>
</evidence>
<evidence type="ECO:0000256" key="4">
    <source>
        <dbReference type="ARBA" id="ARBA00022989"/>
    </source>
</evidence>
<keyword evidence="9" id="KW-1185">Reference proteome</keyword>
<comment type="subcellular location">
    <subcellularLocation>
        <location evidence="1">Membrane</location>
        <topology evidence="1">Multi-pass membrane protein</topology>
    </subcellularLocation>
</comment>
<dbReference type="Pfam" id="PF00375">
    <property type="entry name" value="SDF"/>
    <property type="match status" value="1"/>
</dbReference>
<keyword evidence="3 7" id="KW-0812">Transmembrane</keyword>
<name>A0A9X3XCD8_9BACT</name>
<feature type="transmembrane region" description="Helical" evidence="7">
    <location>
        <begin position="149"/>
        <end position="168"/>
    </location>
</feature>
<evidence type="ECO:0000256" key="5">
    <source>
        <dbReference type="ARBA" id="ARBA00023136"/>
    </source>
</evidence>
<feature type="transmembrane region" description="Helical" evidence="7">
    <location>
        <begin position="362"/>
        <end position="386"/>
    </location>
</feature>
<dbReference type="GO" id="GO:0015293">
    <property type="term" value="F:symporter activity"/>
    <property type="evidence" value="ECO:0007669"/>
    <property type="project" value="InterPro"/>
</dbReference>
<keyword evidence="5 7" id="KW-0472">Membrane</keyword>
<accession>A0A9X3XCD8</accession>
<evidence type="ECO:0000256" key="7">
    <source>
        <dbReference type="SAM" id="Phobius"/>
    </source>
</evidence>
<keyword evidence="2" id="KW-0813">Transport</keyword>
<evidence type="ECO:0000256" key="3">
    <source>
        <dbReference type="ARBA" id="ARBA00022692"/>
    </source>
</evidence>
<dbReference type="EMBL" id="JAGTJJ010000058">
    <property type="protein sequence ID" value="MDC3987779.1"/>
    <property type="molecule type" value="Genomic_DNA"/>
</dbReference>
<dbReference type="PANTHER" id="PTHR42865:SF10">
    <property type="entry name" value="SODIUM:DICARBOXYLATE SYMPORTER FAMILY PROTEIN"/>
    <property type="match status" value="1"/>
</dbReference>
<organism evidence="8 9">
    <name type="scientific">Polyangium jinanense</name>
    <dbReference type="NCBI Taxonomy" id="2829994"/>
    <lineage>
        <taxon>Bacteria</taxon>
        <taxon>Pseudomonadati</taxon>
        <taxon>Myxococcota</taxon>
        <taxon>Polyangia</taxon>
        <taxon>Polyangiales</taxon>
        <taxon>Polyangiaceae</taxon>
        <taxon>Polyangium</taxon>
    </lineage>
</organism>
<dbReference type="GO" id="GO:0005886">
    <property type="term" value="C:plasma membrane"/>
    <property type="evidence" value="ECO:0007669"/>
    <property type="project" value="TreeGrafter"/>
</dbReference>
<sequence length="451" mass="46033">MRVLSGVVLGIVLGLAFREQKYLFGSIGNAELGRLGLLVVKLLKALAVPLVFFAILDAFVKTDISLRKGTRLIVICAINATVALGIGLAIMNAFTPGRHLAGTLAELYRPGATPTDAAAQELLAASKKGSLGLLDNIASYVPRSLVDPFSENSVITVVLLGLLVGVALRRARARGAEGSMSVVEQGIGGIYAILVEALDIVVGIVPFGVLGVVADVVGKAGLRVFASIWIFLVTVLAAMALHSLVYYPLVAWLVGKKPPRVYLGIGADPILTGLSTNSSLATVPVTLKALDRMGVSPASSRLAACIGTNLNNDGILLYEAITAVFLTQAMGMPLGLGSQVTIGLASVMAAAGIAGIPEAGLVVLPLVLAAAGLPDALIATAIPLVMTVDWIIARLRTGVNVMSDMLVAVLLDVGDGEKKSSGATPEGGGEGVADLLGNPGGSLGGGRDESP</sequence>
<evidence type="ECO:0000256" key="1">
    <source>
        <dbReference type="ARBA" id="ARBA00004141"/>
    </source>
</evidence>
<reference evidence="8 9" key="1">
    <citation type="submission" date="2021-04" db="EMBL/GenBank/DDBJ databases">
        <title>Genome analysis of Polyangium sp.</title>
        <authorList>
            <person name="Li Y."/>
            <person name="Wang J."/>
        </authorList>
    </citation>
    <scope>NUCLEOTIDE SEQUENCE [LARGE SCALE GENOMIC DNA]</scope>
    <source>
        <strain evidence="8 9">SDU14</strain>
    </source>
</reference>
<evidence type="ECO:0000313" key="9">
    <source>
        <dbReference type="Proteomes" id="UP001151081"/>
    </source>
</evidence>
<dbReference type="SUPFAM" id="SSF118215">
    <property type="entry name" value="Proton glutamate symport protein"/>
    <property type="match status" value="1"/>
</dbReference>
<dbReference type="InterPro" id="IPR036458">
    <property type="entry name" value="Na:dicarbo_symporter_sf"/>
</dbReference>
<feature type="transmembrane region" description="Helical" evidence="7">
    <location>
        <begin position="189"/>
        <end position="214"/>
    </location>
</feature>
<feature type="transmembrane region" description="Helical" evidence="7">
    <location>
        <begin position="72"/>
        <end position="94"/>
    </location>
</feature>
<comment type="caution">
    <text evidence="8">The sequence shown here is derived from an EMBL/GenBank/DDBJ whole genome shotgun (WGS) entry which is preliminary data.</text>
</comment>
<protein>
    <submittedName>
        <fullName evidence="8">Cation:dicarboxylase symporter family transporter</fullName>
    </submittedName>
</protein>
<feature type="transmembrane region" description="Helical" evidence="7">
    <location>
        <begin position="334"/>
        <end position="356"/>
    </location>
</feature>
<dbReference type="Proteomes" id="UP001151081">
    <property type="component" value="Unassembled WGS sequence"/>
</dbReference>
<evidence type="ECO:0000256" key="2">
    <source>
        <dbReference type="ARBA" id="ARBA00022448"/>
    </source>
</evidence>
<dbReference type="PANTHER" id="PTHR42865">
    <property type="entry name" value="PROTON/GLUTAMATE-ASPARTATE SYMPORTER"/>
    <property type="match status" value="1"/>
</dbReference>
<feature type="region of interest" description="Disordered" evidence="6">
    <location>
        <begin position="416"/>
        <end position="451"/>
    </location>
</feature>